<feature type="binding site" evidence="15">
    <location>
        <position position="103"/>
    </location>
    <ligand>
        <name>substrate</name>
    </ligand>
</feature>
<protein>
    <recommendedName>
        <fullName evidence="8">Regucalcin</fullName>
        <ecNumber evidence="7">3.1.1.17</ecNumber>
    </recommendedName>
    <alternativeName>
        <fullName evidence="13">Gluconolactonase</fullName>
    </alternativeName>
</protein>
<dbReference type="InterPro" id="IPR013658">
    <property type="entry name" value="SGL"/>
</dbReference>
<dbReference type="PRINTS" id="PR01791">
    <property type="entry name" value="REGUCALCIN"/>
</dbReference>
<evidence type="ECO:0000256" key="8">
    <source>
        <dbReference type="ARBA" id="ARBA00016808"/>
    </source>
</evidence>
<evidence type="ECO:0000256" key="4">
    <source>
        <dbReference type="ARBA" id="ARBA00001946"/>
    </source>
</evidence>
<evidence type="ECO:0000256" key="12">
    <source>
        <dbReference type="ARBA" id="ARBA00022837"/>
    </source>
</evidence>
<feature type="active site" description="Proton donor/acceptor" evidence="14">
    <location>
        <position position="199"/>
    </location>
</feature>
<dbReference type="AlphaFoldDB" id="A0A172TFI9"/>
<dbReference type="Proteomes" id="UP000076927">
    <property type="component" value="Chromosome"/>
</dbReference>
<evidence type="ECO:0000256" key="10">
    <source>
        <dbReference type="ARBA" id="ARBA00022723"/>
    </source>
</evidence>
<accession>A0A172TFI9</accession>
<comment type="cofactor">
    <cofactor evidence="15">
        <name>Zn(2+)</name>
        <dbReference type="ChEBI" id="CHEBI:29105"/>
    </cofactor>
    <text evidence="15">Binds 1 divalent metal cation per subunit.</text>
</comment>
<dbReference type="RefSeq" id="WP_068604945.1">
    <property type="nucleotide sequence ID" value="NZ_CP011388.1"/>
</dbReference>
<dbReference type="Pfam" id="PF08450">
    <property type="entry name" value="SGL"/>
    <property type="match status" value="1"/>
</dbReference>
<comment type="cofactor">
    <cofactor evidence="2">
        <name>Ca(2+)</name>
        <dbReference type="ChEBI" id="CHEBI:29108"/>
    </cofactor>
</comment>
<feature type="domain" description="SMP-30/Gluconolactonase/LRE-like region" evidence="16">
    <location>
        <begin position="16"/>
        <end position="258"/>
    </location>
</feature>
<dbReference type="InterPro" id="IPR005511">
    <property type="entry name" value="SMP-30"/>
</dbReference>
<feature type="binding site" evidence="15">
    <location>
        <position position="199"/>
    </location>
    <ligand>
        <name>a divalent metal cation</name>
        <dbReference type="ChEBI" id="CHEBI:60240"/>
    </ligand>
</feature>
<evidence type="ECO:0000256" key="1">
    <source>
        <dbReference type="ARBA" id="ARBA00001589"/>
    </source>
</evidence>
<keyword evidence="15" id="KW-0862">Zinc</keyword>
<feature type="binding site" evidence="15">
    <location>
        <position position="149"/>
    </location>
    <ligand>
        <name>a divalent metal cation</name>
        <dbReference type="ChEBI" id="CHEBI:60240"/>
    </ligand>
</feature>
<comment type="catalytic activity">
    <reaction evidence="1">
        <text>D-glucono-1,5-lactone + H2O = D-gluconate + H(+)</text>
        <dbReference type="Rhea" id="RHEA:10440"/>
        <dbReference type="ChEBI" id="CHEBI:15377"/>
        <dbReference type="ChEBI" id="CHEBI:15378"/>
        <dbReference type="ChEBI" id="CHEBI:16217"/>
        <dbReference type="ChEBI" id="CHEBI:18391"/>
        <dbReference type="EC" id="3.1.1.17"/>
    </reaction>
</comment>
<dbReference type="EC" id="3.1.1.17" evidence="7"/>
<dbReference type="Gene3D" id="2.120.10.30">
    <property type="entry name" value="TolB, C-terminal domain"/>
    <property type="match status" value="1"/>
</dbReference>
<dbReference type="GO" id="GO:0019853">
    <property type="term" value="P:L-ascorbic acid biosynthetic process"/>
    <property type="evidence" value="ECO:0007669"/>
    <property type="project" value="TreeGrafter"/>
</dbReference>
<evidence type="ECO:0000256" key="6">
    <source>
        <dbReference type="ARBA" id="ARBA00008853"/>
    </source>
</evidence>
<evidence type="ECO:0000313" key="17">
    <source>
        <dbReference type="EMBL" id="ANE45819.1"/>
    </source>
</evidence>
<evidence type="ECO:0000256" key="15">
    <source>
        <dbReference type="PIRSR" id="PIRSR605511-2"/>
    </source>
</evidence>
<comment type="cofactor">
    <cofactor evidence="4">
        <name>Mg(2+)</name>
        <dbReference type="ChEBI" id="CHEBI:18420"/>
    </cofactor>
</comment>
<dbReference type="GO" id="GO:0030234">
    <property type="term" value="F:enzyme regulator activity"/>
    <property type="evidence" value="ECO:0007669"/>
    <property type="project" value="InterPro"/>
</dbReference>
<dbReference type="PATRIC" id="fig|1178515.4.peg.1086"/>
<evidence type="ECO:0000313" key="18">
    <source>
        <dbReference type="Proteomes" id="UP000076927"/>
    </source>
</evidence>
<feature type="binding site" evidence="15">
    <location>
        <position position="101"/>
    </location>
    <ligand>
        <name>substrate</name>
    </ligand>
</feature>
<dbReference type="InterPro" id="IPR008367">
    <property type="entry name" value="Regucalcin"/>
</dbReference>
<feature type="binding site" evidence="15">
    <location>
        <position position="18"/>
    </location>
    <ligand>
        <name>a divalent metal cation</name>
        <dbReference type="ChEBI" id="CHEBI:60240"/>
    </ligand>
</feature>
<dbReference type="PANTHER" id="PTHR10907:SF47">
    <property type="entry name" value="REGUCALCIN"/>
    <property type="match status" value="1"/>
</dbReference>
<evidence type="ECO:0000259" key="16">
    <source>
        <dbReference type="Pfam" id="PF08450"/>
    </source>
</evidence>
<evidence type="ECO:0000256" key="5">
    <source>
        <dbReference type="ARBA" id="ARBA00004496"/>
    </source>
</evidence>
<keyword evidence="9" id="KW-0963">Cytoplasm</keyword>
<sequence length="293" mass="32898">MVEYQADLLYNGRNELGEGPLWDERTGQIYWIDIKRHEIWSYHLEEGTARNYDVGQSIGSFGIREDGTFVCALRQGFFTMDPADGRLELIAELDSPQPEHRFNDGKCDPTGRFWAGTMPLQDSKPTGTLYRLREDGAIEPRRDGLVCSNGLCWSEDGATMYFIDSPTRVVSAFRFDPSSGNLSDERVVVRLPEGEGVPDGMTIDREGMLWVAQWDGWKVSRWDPQTGERLAVVHVPAARVTSCIFGSPEFDELFITTAGISQEDSERAAEQPLAGGLFRAKVNAQGRPIDRIR</sequence>
<dbReference type="GO" id="GO:0004341">
    <property type="term" value="F:gluconolactonase activity"/>
    <property type="evidence" value="ECO:0007669"/>
    <property type="project" value="UniProtKB-EC"/>
</dbReference>
<dbReference type="GO" id="GO:0005737">
    <property type="term" value="C:cytoplasm"/>
    <property type="evidence" value="ECO:0007669"/>
    <property type="project" value="UniProtKB-SubCell"/>
</dbReference>
<evidence type="ECO:0000256" key="3">
    <source>
        <dbReference type="ARBA" id="ARBA00001936"/>
    </source>
</evidence>
<keyword evidence="18" id="KW-1185">Reference proteome</keyword>
<evidence type="ECO:0000256" key="7">
    <source>
        <dbReference type="ARBA" id="ARBA00013227"/>
    </source>
</evidence>
<dbReference type="STRING" id="1178515.SY83_05350"/>
<comment type="similarity">
    <text evidence="6">Belongs to the SMP-30/CGR1 family.</text>
</comment>
<dbReference type="PANTHER" id="PTHR10907">
    <property type="entry name" value="REGUCALCIN"/>
    <property type="match status" value="1"/>
</dbReference>
<evidence type="ECO:0000256" key="14">
    <source>
        <dbReference type="PIRSR" id="PIRSR605511-1"/>
    </source>
</evidence>
<dbReference type="OrthoDB" id="2633250at2"/>
<dbReference type="GO" id="GO:0005509">
    <property type="term" value="F:calcium ion binding"/>
    <property type="evidence" value="ECO:0007669"/>
    <property type="project" value="InterPro"/>
</dbReference>
<evidence type="ECO:0000256" key="9">
    <source>
        <dbReference type="ARBA" id="ARBA00022490"/>
    </source>
</evidence>
<organism evidence="17 18">
    <name type="scientific">Paenibacillus swuensis</name>
    <dbReference type="NCBI Taxonomy" id="1178515"/>
    <lineage>
        <taxon>Bacteria</taxon>
        <taxon>Bacillati</taxon>
        <taxon>Bacillota</taxon>
        <taxon>Bacilli</taxon>
        <taxon>Bacillales</taxon>
        <taxon>Paenibacillaceae</taxon>
        <taxon>Paenibacillus</taxon>
    </lineage>
</organism>
<keyword evidence="11" id="KW-0378">Hydrolase</keyword>
<dbReference type="SUPFAM" id="SSF63829">
    <property type="entry name" value="Calcium-dependent phosphotriesterase"/>
    <property type="match status" value="1"/>
</dbReference>
<evidence type="ECO:0000256" key="2">
    <source>
        <dbReference type="ARBA" id="ARBA00001913"/>
    </source>
</evidence>
<gene>
    <name evidence="17" type="ORF">SY83_05350</name>
</gene>
<reference evidence="17 18" key="1">
    <citation type="submission" date="2015-01" db="EMBL/GenBank/DDBJ databases">
        <title>Paenibacillus swuensis/DY6/whole genome sequencing.</title>
        <authorList>
            <person name="Kim M.K."/>
            <person name="Srinivasan S."/>
            <person name="Lee J.-J."/>
        </authorList>
    </citation>
    <scope>NUCLEOTIDE SEQUENCE [LARGE SCALE GENOMIC DNA]</scope>
    <source>
        <strain evidence="17 18">DY6</strain>
    </source>
</reference>
<dbReference type="KEGG" id="pswu:SY83_05350"/>
<dbReference type="PRINTS" id="PR01790">
    <property type="entry name" value="SMP30FAMILY"/>
</dbReference>
<keyword evidence="12" id="KW-0106">Calcium</keyword>
<evidence type="ECO:0000256" key="13">
    <source>
        <dbReference type="ARBA" id="ARBA00032464"/>
    </source>
</evidence>
<comment type="subcellular location">
    <subcellularLocation>
        <location evidence="5">Cytoplasm</location>
    </subcellularLocation>
</comment>
<keyword evidence="10 15" id="KW-0479">Metal-binding</keyword>
<dbReference type="EMBL" id="CP011388">
    <property type="protein sequence ID" value="ANE45819.1"/>
    <property type="molecule type" value="Genomic_DNA"/>
</dbReference>
<comment type="cofactor">
    <cofactor evidence="3">
        <name>Mn(2+)</name>
        <dbReference type="ChEBI" id="CHEBI:29035"/>
    </cofactor>
</comment>
<dbReference type="InterPro" id="IPR011042">
    <property type="entry name" value="6-blade_b-propeller_TolB-like"/>
</dbReference>
<proteinExistence type="inferred from homology"/>
<evidence type="ECO:0000256" key="11">
    <source>
        <dbReference type="ARBA" id="ARBA00022801"/>
    </source>
</evidence>
<name>A0A172TFI9_9BACL</name>